<keyword evidence="7" id="KW-1185">Reference proteome</keyword>
<dbReference type="AlphaFoldDB" id="A0A8J4DM21"/>
<keyword evidence="3 5" id="KW-1133">Transmembrane helix</keyword>
<evidence type="ECO:0000256" key="4">
    <source>
        <dbReference type="ARBA" id="ARBA00023136"/>
    </source>
</evidence>
<evidence type="ECO:0008006" key="8">
    <source>
        <dbReference type="Google" id="ProtNLM"/>
    </source>
</evidence>
<feature type="transmembrane region" description="Helical" evidence="5">
    <location>
        <begin position="82"/>
        <end position="101"/>
    </location>
</feature>
<reference evidence="6" key="1">
    <citation type="submission" date="2021-01" db="EMBL/GenBank/DDBJ databases">
        <title>Whole genome shotgun sequence of Spirilliplanes yamanashiensis NBRC 15828.</title>
        <authorList>
            <person name="Komaki H."/>
            <person name="Tamura T."/>
        </authorList>
    </citation>
    <scope>NUCLEOTIDE SEQUENCE</scope>
    <source>
        <strain evidence="6">NBRC 15828</strain>
    </source>
</reference>
<dbReference type="InterPro" id="IPR007318">
    <property type="entry name" value="Phopholipid_MeTrfase"/>
</dbReference>
<protein>
    <recommendedName>
        <fullName evidence="8">Isoprenylcysteine carboxylmethyltransferase family protein</fullName>
    </recommendedName>
</protein>
<evidence type="ECO:0000256" key="2">
    <source>
        <dbReference type="ARBA" id="ARBA00022692"/>
    </source>
</evidence>
<name>A0A8J4DM21_9ACTN</name>
<evidence type="ECO:0000256" key="5">
    <source>
        <dbReference type="SAM" id="Phobius"/>
    </source>
</evidence>
<sequence length="204" mass="21208">MTARAITALALYVVWFALAFGLATLRQYRRTGDTGLRIGPRFAAGWQRAATLLMAAALLTGLAAPVASLLGMPTIPPLDGTAAAAVGIALMVTGIAATVLAQTSMGTSWRIGVDPGESPPLVTGGAFRVARNPIFTAMMVTAAGIALTVPNAIAVGGLIAAIIAIELQVRLVEEPYLRRQHGQAYAAYEQRVGRFLPGIGRRTA</sequence>
<dbReference type="Gene3D" id="1.20.120.1630">
    <property type="match status" value="1"/>
</dbReference>
<gene>
    <name evidence="6" type="ORF">Sya03_59330</name>
</gene>
<evidence type="ECO:0000256" key="3">
    <source>
        <dbReference type="ARBA" id="ARBA00022989"/>
    </source>
</evidence>
<accession>A0A8J4DM21</accession>
<dbReference type="EMBL" id="BOOY01000043">
    <property type="protein sequence ID" value="GIJ06581.1"/>
    <property type="molecule type" value="Genomic_DNA"/>
</dbReference>
<dbReference type="Proteomes" id="UP000652013">
    <property type="component" value="Unassembled WGS sequence"/>
</dbReference>
<feature type="transmembrane region" description="Helical" evidence="5">
    <location>
        <begin position="6"/>
        <end position="28"/>
    </location>
</feature>
<comment type="subcellular location">
    <subcellularLocation>
        <location evidence="1">Endomembrane system</location>
        <topology evidence="1">Multi-pass membrane protein</topology>
    </subcellularLocation>
</comment>
<dbReference type="RefSeq" id="WP_203941749.1">
    <property type="nucleotide sequence ID" value="NZ_BAAAGJ010000001.1"/>
</dbReference>
<keyword evidence="2 5" id="KW-0812">Transmembrane</keyword>
<feature type="transmembrane region" description="Helical" evidence="5">
    <location>
        <begin position="49"/>
        <end position="70"/>
    </location>
</feature>
<evidence type="ECO:0000313" key="6">
    <source>
        <dbReference type="EMBL" id="GIJ06581.1"/>
    </source>
</evidence>
<feature type="transmembrane region" description="Helical" evidence="5">
    <location>
        <begin position="137"/>
        <end position="165"/>
    </location>
</feature>
<proteinExistence type="predicted"/>
<evidence type="ECO:0000256" key="1">
    <source>
        <dbReference type="ARBA" id="ARBA00004127"/>
    </source>
</evidence>
<dbReference type="PANTHER" id="PTHR12714:SF9">
    <property type="entry name" value="PROTEIN-S-ISOPRENYLCYSTEINE O-METHYLTRANSFERASE"/>
    <property type="match status" value="1"/>
</dbReference>
<comment type="caution">
    <text evidence="6">The sequence shown here is derived from an EMBL/GenBank/DDBJ whole genome shotgun (WGS) entry which is preliminary data.</text>
</comment>
<dbReference type="Pfam" id="PF04191">
    <property type="entry name" value="PEMT"/>
    <property type="match status" value="1"/>
</dbReference>
<dbReference type="PANTHER" id="PTHR12714">
    <property type="entry name" value="PROTEIN-S ISOPRENYLCYSTEINE O-METHYLTRANSFERASE"/>
    <property type="match status" value="1"/>
</dbReference>
<evidence type="ECO:0000313" key="7">
    <source>
        <dbReference type="Proteomes" id="UP000652013"/>
    </source>
</evidence>
<organism evidence="6 7">
    <name type="scientific">Spirilliplanes yamanashiensis</name>
    <dbReference type="NCBI Taxonomy" id="42233"/>
    <lineage>
        <taxon>Bacteria</taxon>
        <taxon>Bacillati</taxon>
        <taxon>Actinomycetota</taxon>
        <taxon>Actinomycetes</taxon>
        <taxon>Micromonosporales</taxon>
        <taxon>Micromonosporaceae</taxon>
        <taxon>Spirilliplanes</taxon>
    </lineage>
</organism>
<dbReference type="GO" id="GO:0012505">
    <property type="term" value="C:endomembrane system"/>
    <property type="evidence" value="ECO:0007669"/>
    <property type="project" value="UniProtKB-SubCell"/>
</dbReference>
<keyword evidence="4 5" id="KW-0472">Membrane</keyword>
<dbReference type="GO" id="GO:0016740">
    <property type="term" value="F:transferase activity"/>
    <property type="evidence" value="ECO:0007669"/>
    <property type="project" value="UniProtKB-ARBA"/>
</dbReference>